<dbReference type="Proteomes" id="UP000316855">
    <property type="component" value="Chromosome"/>
</dbReference>
<dbReference type="AlphaFoldDB" id="A0A517VH43"/>
<accession>A0A517VH43</accession>
<sequence>MRRIIILLIGLLLYGQGCIYVPSQLPFFKEQQVSHKQKKPTDHKLEKQHNKTDKKHSFLKDRITLVGSQLFEKDQHKSKKLHKKKQTAPATGSVSTAYFAFGVGLVEIPWQGTTLLPFLIENELGYAVATTQEMIQKEANTKANKKARGDAKRVARQAVAEANARNPRISAKEEQTIADRVEADEFPGIYKELHAQEIAKRKAEVKGIQDLHPDVIILQRGSVATVIPRAMLGYPQIANMPVVPNDSIITLDIKKQKLTLNNDNTDTYNLLSNNVPKGNQRFILRGLTKQSGVVGTKEGAEEFKTVQLVSKKYSQEFDPNVPAVTVVYRYYLGQLFRIIMPNQHYGALQKPEEANANASADKKAAADEAREKWNIYFDDFNGMTIRNGDVIEFTTLDLLDLTSPVHAVPAVR</sequence>
<dbReference type="EMBL" id="CP036343">
    <property type="protein sequence ID" value="QDT92338.1"/>
    <property type="molecule type" value="Genomic_DNA"/>
</dbReference>
<reference evidence="1 2" key="1">
    <citation type="submission" date="2019-02" db="EMBL/GenBank/DDBJ databases">
        <title>Deep-cultivation of Planctomycetes and their phenomic and genomic characterization uncovers novel biology.</title>
        <authorList>
            <person name="Wiegand S."/>
            <person name="Jogler M."/>
            <person name="Boedeker C."/>
            <person name="Pinto D."/>
            <person name="Vollmers J."/>
            <person name="Rivas-Marin E."/>
            <person name="Kohn T."/>
            <person name="Peeters S.H."/>
            <person name="Heuer A."/>
            <person name="Rast P."/>
            <person name="Oberbeckmann S."/>
            <person name="Bunk B."/>
            <person name="Jeske O."/>
            <person name="Meyerdierks A."/>
            <person name="Storesund J.E."/>
            <person name="Kallscheuer N."/>
            <person name="Luecker S."/>
            <person name="Lage O.M."/>
            <person name="Pohl T."/>
            <person name="Merkel B.J."/>
            <person name="Hornburger P."/>
            <person name="Mueller R.-W."/>
            <person name="Bruemmer F."/>
            <person name="Labrenz M."/>
            <person name="Spormann A.M."/>
            <person name="Op den Camp H."/>
            <person name="Overmann J."/>
            <person name="Amann R."/>
            <person name="Jetten M.S.M."/>
            <person name="Mascher T."/>
            <person name="Medema M.H."/>
            <person name="Devos D.P."/>
            <person name="Kaster A.-K."/>
            <person name="Ovreas L."/>
            <person name="Rohde M."/>
            <person name="Galperin M.Y."/>
            <person name="Jogler C."/>
        </authorList>
    </citation>
    <scope>NUCLEOTIDE SEQUENCE [LARGE SCALE GENOMIC DNA]</scope>
    <source>
        <strain evidence="1 2">Pan161</strain>
    </source>
</reference>
<organism evidence="1 2">
    <name type="scientific">Gimesia algae</name>
    <dbReference type="NCBI Taxonomy" id="2527971"/>
    <lineage>
        <taxon>Bacteria</taxon>
        <taxon>Pseudomonadati</taxon>
        <taxon>Planctomycetota</taxon>
        <taxon>Planctomycetia</taxon>
        <taxon>Planctomycetales</taxon>
        <taxon>Planctomycetaceae</taxon>
        <taxon>Gimesia</taxon>
    </lineage>
</organism>
<evidence type="ECO:0000313" key="1">
    <source>
        <dbReference type="EMBL" id="QDT92338.1"/>
    </source>
</evidence>
<gene>
    <name evidence="1" type="ORF">Pan161_40050</name>
</gene>
<evidence type="ECO:0000313" key="2">
    <source>
        <dbReference type="Proteomes" id="UP000316855"/>
    </source>
</evidence>
<dbReference type="KEGG" id="gax:Pan161_40050"/>
<dbReference type="RefSeq" id="WP_145229932.1">
    <property type="nucleotide sequence ID" value="NZ_CP036343.1"/>
</dbReference>
<protein>
    <submittedName>
        <fullName evidence="1">Uncharacterized protein</fullName>
    </submittedName>
</protein>
<name>A0A517VH43_9PLAN</name>
<dbReference type="OrthoDB" id="9991916at2"/>
<keyword evidence="2" id="KW-1185">Reference proteome</keyword>
<proteinExistence type="predicted"/>